<gene>
    <name evidence="2" type="ORF">PAM7066_03179</name>
</gene>
<evidence type="ECO:0000256" key="1">
    <source>
        <dbReference type="SAM" id="MobiDB-lite"/>
    </source>
</evidence>
<dbReference type="RefSeq" id="WP_175484696.1">
    <property type="nucleotide sequence ID" value="NZ_FOPF01000012.1"/>
</dbReference>
<keyword evidence="3" id="KW-1185">Reference proteome</keyword>
<name>A0A1Y5TMJ9_9RHOB</name>
<protein>
    <submittedName>
        <fullName evidence="2">Uncharacterized protein</fullName>
    </submittedName>
</protein>
<evidence type="ECO:0000313" key="3">
    <source>
        <dbReference type="Proteomes" id="UP000193870"/>
    </source>
</evidence>
<reference evidence="2 3" key="1">
    <citation type="submission" date="2017-03" db="EMBL/GenBank/DDBJ databases">
        <authorList>
            <person name="Afonso C.L."/>
            <person name="Miller P.J."/>
            <person name="Scott M.A."/>
            <person name="Spackman E."/>
            <person name="Goraichik I."/>
            <person name="Dimitrov K.M."/>
            <person name="Suarez D.L."/>
            <person name="Swayne D.E."/>
        </authorList>
    </citation>
    <scope>NUCLEOTIDE SEQUENCE [LARGE SCALE GENOMIC DNA]</scope>
    <source>
        <strain evidence="2 3">CECT 7066</strain>
    </source>
</reference>
<sequence length="49" mass="5682">MSTNPIGERGKAEEHRWMREQEAKIAEAMKQMQKPVKVEEPPTTSPRMT</sequence>
<dbReference type="Proteomes" id="UP000193870">
    <property type="component" value="Unassembled WGS sequence"/>
</dbReference>
<dbReference type="AlphaFoldDB" id="A0A1Y5TMJ9"/>
<proteinExistence type="predicted"/>
<dbReference type="EMBL" id="FWFV01000011">
    <property type="protein sequence ID" value="SLN63853.1"/>
    <property type="molecule type" value="Genomic_DNA"/>
</dbReference>
<feature type="region of interest" description="Disordered" evidence="1">
    <location>
        <begin position="30"/>
        <end position="49"/>
    </location>
</feature>
<evidence type="ECO:0000313" key="2">
    <source>
        <dbReference type="EMBL" id="SLN63853.1"/>
    </source>
</evidence>
<accession>A0A1Y5TMJ9</accession>
<organism evidence="2 3">
    <name type="scientific">Palleronia marisminoris</name>
    <dbReference type="NCBI Taxonomy" id="315423"/>
    <lineage>
        <taxon>Bacteria</taxon>
        <taxon>Pseudomonadati</taxon>
        <taxon>Pseudomonadota</taxon>
        <taxon>Alphaproteobacteria</taxon>
        <taxon>Rhodobacterales</taxon>
        <taxon>Roseobacteraceae</taxon>
        <taxon>Palleronia</taxon>
    </lineage>
</organism>